<dbReference type="RefSeq" id="WP_086651625.1">
    <property type="nucleotide sequence ID" value="NZ_JOMQ01000044.1"/>
</dbReference>
<evidence type="ECO:0000313" key="2">
    <source>
        <dbReference type="Proteomes" id="UP000196086"/>
    </source>
</evidence>
<evidence type="ECO:0000313" key="1">
    <source>
        <dbReference type="EMBL" id="OUJ01546.1"/>
    </source>
</evidence>
<comment type="caution">
    <text evidence="1">The sequence shown here is derived from an EMBL/GenBank/DDBJ whole genome shotgun (WGS) entry which is preliminary data.</text>
</comment>
<gene>
    <name evidence="1" type="ORF">HK14_08915</name>
</gene>
<dbReference type="Proteomes" id="UP000196086">
    <property type="component" value="Unassembled WGS sequence"/>
</dbReference>
<sequence>MSDGRAGEGQIILKGVLDPNDLSAFAVHEMSRFMSENNGKCIAFILDDLLAYVTAMKDAVATEQLDVMTASFEMNVAPTVGRAMFLISVASAFLTEREKSGLQPKPSTTKH</sequence>
<dbReference type="AlphaFoldDB" id="A0A1Z5YTC0"/>
<reference evidence="1 2" key="1">
    <citation type="submission" date="2014-06" db="EMBL/GenBank/DDBJ databases">
        <authorList>
            <person name="Ju J."/>
            <person name="Zhang J."/>
        </authorList>
    </citation>
    <scope>NUCLEOTIDE SEQUENCE [LARGE SCALE GENOMIC DNA]</scope>
    <source>
        <strain evidence="1 2">DsW_47</strain>
    </source>
</reference>
<proteinExistence type="predicted"/>
<organism evidence="1 2">
    <name type="scientific">Acetobacter cibinongensis</name>
    <dbReference type="NCBI Taxonomy" id="146475"/>
    <lineage>
        <taxon>Bacteria</taxon>
        <taxon>Pseudomonadati</taxon>
        <taxon>Pseudomonadota</taxon>
        <taxon>Alphaproteobacteria</taxon>
        <taxon>Acetobacterales</taxon>
        <taxon>Acetobacteraceae</taxon>
        <taxon>Acetobacter</taxon>
    </lineage>
</organism>
<name>A0A1Z5YTC0_9PROT</name>
<dbReference type="EMBL" id="JOMQ01000044">
    <property type="protein sequence ID" value="OUJ01546.1"/>
    <property type="molecule type" value="Genomic_DNA"/>
</dbReference>
<accession>A0A1Z5YTC0</accession>
<protein>
    <submittedName>
        <fullName evidence="1">Uncharacterized protein</fullName>
    </submittedName>
</protein>